<evidence type="ECO:0000256" key="1">
    <source>
        <dbReference type="ARBA" id="ARBA00001954"/>
    </source>
</evidence>
<dbReference type="AlphaFoldDB" id="A0A418WZZ3"/>
<dbReference type="Pfam" id="PF05721">
    <property type="entry name" value="PhyH"/>
    <property type="match status" value="1"/>
</dbReference>
<dbReference type="PANTHER" id="PTHR20883">
    <property type="entry name" value="PHYTANOYL-COA DIOXYGENASE DOMAIN CONTAINING 1"/>
    <property type="match status" value="1"/>
</dbReference>
<sequence>MMGGECSRVTCYRIKGLWNATGNPRAVAWLNSRGRRLAPIEGEGGDGGTTNSGSVSVMLTMMRTKMDQIEFDERMQLNGWAVFEDALPDHLIQELKRDCLAWIEVCREYQIANRINESGDGTGHHSVGQGKSIDAFLDMHLFHPYLSHFFNDVPYIMHACNPVGGFPKLDTYIHKVHRDVATYIPDFNMRINMLVMLDDFTLENGATRVLPGSHRQKEKPSDDAFNTDCEPILGKAGSVVLFNSYLWHKGGLNTTARNRVALTLSFGLAFVKPQMDYARYLGEEHGRRLSDLSRQVLGYNARVPTTLDEWYKPKSERLYWANQG</sequence>
<gene>
    <name evidence="2" type="ORF">D3870_07165</name>
</gene>
<keyword evidence="3" id="KW-1185">Reference proteome</keyword>
<proteinExistence type="predicted"/>
<dbReference type="EMBL" id="QYUN01000002">
    <property type="protein sequence ID" value="RJG05827.1"/>
    <property type="molecule type" value="Genomic_DNA"/>
</dbReference>
<accession>A0A418WZZ3</accession>
<evidence type="ECO:0000313" key="2">
    <source>
        <dbReference type="EMBL" id="RJG05827.1"/>
    </source>
</evidence>
<dbReference type="Proteomes" id="UP000285190">
    <property type="component" value="Unassembled WGS sequence"/>
</dbReference>
<evidence type="ECO:0000313" key="3">
    <source>
        <dbReference type="Proteomes" id="UP000285190"/>
    </source>
</evidence>
<dbReference type="SUPFAM" id="SSF51197">
    <property type="entry name" value="Clavaminate synthase-like"/>
    <property type="match status" value="1"/>
</dbReference>
<keyword evidence="2" id="KW-0223">Dioxygenase</keyword>
<name>A0A418WZZ3_9BURK</name>
<dbReference type="InterPro" id="IPR008775">
    <property type="entry name" value="Phytyl_CoA_dOase-like"/>
</dbReference>
<dbReference type="PANTHER" id="PTHR20883:SF48">
    <property type="entry name" value="ECTOINE DIOXYGENASE"/>
    <property type="match status" value="1"/>
</dbReference>
<dbReference type="Gene3D" id="2.60.120.620">
    <property type="entry name" value="q2cbj1_9rhob like domain"/>
    <property type="match status" value="1"/>
</dbReference>
<organism evidence="2 3">
    <name type="scientific">Noviherbaspirillum cavernae</name>
    <dbReference type="NCBI Taxonomy" id="2320862"/>
    <lineage>
        <taxon>Bacteria</taxon>
        <taxon>Pseudomonadati</taxon>
        <taxon>Pseudomonadota</taxon>
        <taxon>Betaproteobacteria</taxon>
        <taxon>Burkholderiales</taxon>
        <taxon>Oxalobacteraceae</taxon>
        <taxon>Noviherbaspirillum</taxon>
    </lineage>
</organism>
<dbReference type="GO" id="GO:0005506">
    <property type="term" value="F:iron ion binding"/>
    <property type="evidence" value="ECO:0007669"/>
    <property type="project" value="UniProtKB-ARBA"/>
</dbReference>
<comment type="cofactor">
    <cofactor evidence="1">
        <name>Fe(2+)</name>
        <dbReference type="ChEBI" id="CHEBI:29033"/>
    </cofactor>
</comment>
<protein>
    <submittedName>
        <fullName evidence="2">Phytanoyl-CoA dioxygenase</fullName>
    </submittedName>
</protein>
<comment type="caution">
    <text evidence="2">The sequence shown here is derived from an EMBL/GenBank/DDBJ whole genome shotgun (WGS) entry which is preliminary data.</text>
</comment>
<reference evidence="2 3" key="1">
    <citation type="submission" date="2018-09" db="EMBL/GenBank/DDBJ databases">
        <authorList>
            <person name="Zhu H."/>
        </authorList>
    </citation>
    <scope>NUCLEOTIDE SEQUENCE [LARGE SCALE GENOMIC DNA]</scope>
    <source>
        <strain evidence="2 3">K2R10-39</strain>
    </source>
</reference>
<keyword evidence="2" id="KW-0560">Oxidoreductase</keyword>
<dbReference type="GO" id="GO:0016706">
    <property type="term" value="F:2-oxoglutarate-dependent dioxygenase activity"/>
    <property type="evidence" value="ECO:0007669"/>
    <property type="project" value="UniProtKB-ARBA"/>
</dbReference>